<comment type="caution">
    <text evidence="3">The sequence shown here is derived from an EMBL/GenBank/DDBJ whole genome shotgun (WGS) entry which is preliminary data.</text>
</comment>
<name>A0A2S6HRN5_9FIRM</name>
<proteinExistence type="predicted"/>
<dbReference type="RefSeq" id="WP_104437605.1">
    <property type="nucleotide sequence ID" value="NZ_PTJA01000007.1"/>
</dbReference>
<dbReference type="CDD" id="cd07341">
    <property type="entry name" value="M56_BlaR1_MecR1_like"/>
    <property type="match status" value="1"/>
</dbReference>
<dbReference type="Pfam" id="PF05569">
    <property type="entry name" value="Peptidase_M56"/>
    <property type="match status" value="1"/>
</dbReference>
<feature type="transmembrane region" description="Helical" evidence="1">
    <location>
        <begin position="110"/>
        <end position="136"/>
    </location>
</feature>
<keyword evidence="4" id="KW-1185">Reference proteome</keyword>
<protein>
    <submittedName>
        <fullName evidence="3">Beta-lactamase regulating signal transducer with metallopeptidase domain</fullName>
    </submittedName>
</protein>
<evidence type="ECO:0000259" key="2">
    <source>
        <dbReference type="Pfam" id="PF05569"/>
    </source>
</evidence>
<dbReference type="AlphaFoldDB" id="A0A2S6HRN5"/>
<evidence type="ECO:0000313" key="4">
    <source>
        <dbReference type="Proteomes" id="UP000237749"/>
    </source>
</evidence>
<dbReference type="InterPro" id="IPR008756">
    <property type="entry name" value="Peptidase_M56"/>
</dbReference>
<keyword evidence="1" id="KW-0812">Transmembrane</keyword>
<accession>A0A2S6HRN5</accession>
<dbReference type="EMBL" id="PTJA01000007">
    <property type="protein sequence ID" value="PPK80291.1"/>
    <property type="molecule type" value="Genomic_DNA"/>
</dbReference>
<feature type="transmembrane region" description="Helical" evidence="1">
    <location>
        <begin position="6"/>
        <end position="28"/>
    </location>
</feature>
<organism evidence="3 4">
    <name type="scientific">Lacrimispora xylanisolvens</name>
    <dbReference type="NCBI Taxonomy" id="384636"/>
    <lineage>
        <taxon>Bacteria</taxon>
        <taxon>Bacillati</taxon>
        <taxon>Bacillota</taxon>
        <taxon>Clostridia</taxon>
        <taxon>Lachnospirales</taxon>
        <taxon>Lachnospiraceae</taxon>
        <taxon>Lacrimispora</taxon>
    </lineage>
</organism>
<dbReference type="OrthoDB" id="9814002at2"/>
<evidence type="ECO:0000256" key="1">
    <source>
        <dbReference type="SAM" id="Phobius"/>
    </source>
</evidence>
<keyword evidence="1" id="KW-0472">Membrane</keyword>
<keyword evidence="1" id="KW-1133">Transmembrane helix</keyword>
<dbReference type="Proteomes" id="UP000237749">
    <property type="component" value="Unassembled WGS sequence"/>
</dbReference>
<dbReference type="PANTHER" id="PTHR34978:SF3">
    <property type="entry name" value="SLR0241 PROTEIN"/>
    <property type="match status" value="1"/>
</dbReference>
<dbReference type="InterPro" id="IPR052173">
    <property type="entry name" value="Beta-lactam_resp_regulator"/>
</dbReference>
<feature type="transmembrane region" description="Helical" evidence="1">
    <location>
        <begin position="40"/>
        <end position="60"/>
    </location>
</feature>
<feature type="domain" description="Peptidase M56" evidence="2">
    <location>
        <begin position="10"/>
        <end position="289"/>
    </location>
</feature>
<sequence length="524" mass="61079">MKELLFHILTVSFLSGLFILFWLSFRTVINKKFSYKINRYIWLAIAIRMIFFVSLPIPAFSQRIEINPKVITASPEPAKTGKDVVNSTDTETIIAMKNQPDKRIALSNNLITTITIIWIGGFLINLSIKIFSYLLLCKKVKEGIIADPSIQNIFVKCSERLKNKSPVNIVILNEIHSPLILGYFNKTIVLPKINYSEKELDYIFAHEIVHGMMNDIWYKLICVLASCLHWFNPLAYLLVIEAEKDLEYHCDMEVIRGQNITYRKNYCSSILSLMEKKEIHEDDHYEISLINNFDYSKNTVKSRMENILNMKNKKSNKLVIATIFIVLLLCTSLITFGNTKSSIYFKSLLFGDKSVTFTNPEDYGKFEDLRGYSSLDIFPENISPSIIDEYYYSYQNTLFDPTCQIYLSCSFDKPEYEAELKRLSQISKSYNGTIQKILYDTENYNYPAYVTINANNHCYEYALLTGENKITYIFLDFINEKNLKFDTKYLPKNFENEKTDKKNGYTIYKYYQDNGDGIWIDESK</sequence>
<reference evidence="3 4" key="1">
    <citation type="submission" date="2018-02" db="EMBL/GenBank/DDBJ databases">
        <title>Genomic Encyclopedia of Archaeal and Bacterial Type Strains, Phase II (KMG-II): from individual species to whole genera.</title>
        <authorList>
            <person name="Goeker M."/>
        </authorList>
    </citation>
    <scope>NUCLEOTIDE SEQUENCE [LARGE SCALE GENOMIC DNA]</scope>
    <source>
        <strain evidence="3 4">DSM 3808</strain>
    </source>
</reference>
<gene>
    <name evidence="3" type="ORF">BXY41_107224</name>
</gene>
<feature type="transmembrane region" description="Helical" evidence="1">
    <location>
        <begin position="318"/>
        <end position="337"/>
    </location>
</feature>
<dbReference type="PANTHER" id="PTHR34978">
    <property type="entry name" value="POSSIBLE SENSOR-TRANSDUCER PROTEIN BLAR"/>
    <property type="match status" value="1"/>
</dbReference>
<evidence type="ECO:0000313" key="3">
    <source>
        <dbReference type="EMBL" id="PPK80291.1"/>
    </source>
</evidence>